<evidence type="ECO:0000313" key="6">
    <source>
        <dbReference type="Proteomes" id="UP000030745"/>
    </source>
</evidence>
<name>A0A067CTH1_SAPPC</name>
<dbReference type="GeneID" id="24125553"/>
<dbReference type="AlphaFoldDB" id="A0A067CTH1"/>
<keyword evidence="6" id="KW-1185">Reference proteome</keyword>
<evidence type="ECO:0000256" key="2">
    <source>
        <dbReference type="PROSITE-ProRule" id="PRU00176"/>
    </source>
</evidence>
<dbReference type="Pfam" id="PF00076">
    <property type="entry name" value="RRM_1"/>
    <property type="match status" value="3"/>
</dbReference>
<dbReference type="InterPro" id="IPR050374">
    <property type="entry name" value="RRT5_SRSF_SR"/>
</dbReference>
<gene>
    <name evidence="5" type="ORF">SPRG_03020</name>
</gene>
<dbReference type="RefSeq" id="XP_012196991.1">
    <property type="nucleotide sequence ID" value="XM_012341601.1"/>
</dbReference>
<feature type="region of interest" description="Disordered" evidence="3">
    <location>
        <begin position="137"/>
        <end position="172"/>
    </location>
</feature>
<dbReference type="GO" id="GO:1990904">
    <property type="term" value="C:ribonucleoprotein complex"/>
    <property type="evidence" value="ECO:0007669"/>
    <property type="project" value="TreeGrafter"/>
</dbReference>
<dbReference type="InterPro" id="IPR012677">
    <property type="entry name" value="Nucleotide-bd_a/b_plait_sf"/>
</dbReference>
<dbReference type="OrthoDB" id="272703at2759"/>
<dbReference type="GO" id="GO:0005737">
    <property type="term" value="C:cytoplasm"/>
    <property type="evidence" value="ECO:0007669"/>
    <property type="project" value="TreeGrafter"/>
</dbReference>
<feature type="region of interest" description="Disordered" evidence="3">
    <location>
        <begin position="290"/>
        <end position="320"/>
    </location>
</feature>
<dbReference type="InterPro" id="IPR035979">
    <property type="entry name" value="RBD_domain_sf"/>
</dbReference>
<dbReference type="FunFam" id="3.30.70.330:FF:000362">
    <property type="entry name" value="GBP2p Poly(A+) RNA-binding protein"/>
    <property type="match status" value="1"/>
</dbReference>
<feature type="domain" description="RRM" evidence="4">
    <location>
        <begin position="326"/>
        <end position="403"/>
    </location>
</feature>
<proteinExistence type="predicted"/>
<dbReference type="PANTHER" id="PTHR23003">
    <property type="entry name" value="RNA RECOGNITION MOTIF RRM DOMAIN CONTAINING PROTEIN"/>
    <property type="match status" value="1"/>
</dbReference>
<reference evidence="5 6" key="1">
    <citation type="journal article" date="2013" name="PLoS Genet.">
        <title>Distinctive expansion of potential virulence genes in the genome of the oomycete fish pathogen Saprolegnia parasitica.</title>
        <authorList>
            <person name="Jiang R.H."/>
            <person name="de Bruijn I."/>
            <person name="Haas B.J."/>
            <person name="Belmonte R."/>
            <person name="Lobach L."/>
            <person name="Christie J."/>
            <person name="van den Ackerveken G."/>
            <person name="Bottin A."/>
            <person name="Bulone V."/>
            <person name="Diaz-Moreno S.M."/>
            <person name="Dumas B."/>
            <person name="Fan L."/>
            <person name="Gaulin E."/>
            <person name="Govers F."/>
            <person name="Grenville-Briggs L.J."/>
            <person name="Horner N.R."/>
            <person name="Levin J.Z."/>
            <person name="Mammella M."/>
            <person name="Meijer H.J."/>
            <person name="Morris P."/>
            <person name="Nusbaum C."/>
            <person name="Oome S."/>
            <person name="Phillips A.J."/>
            <person name="van Rooyen D."/>
            <person name="Rzeszutek E."/>
            <person name="Saraiva M."/>
            <person name="Secombes C.J."/>
            <person name="Seidl M.F."/>
            <person name="Snel B."/>
            <person name="Stassen J.H."/>
            <person name="Sykes S."/>
            <person name="Tripathy S."/>
            <person name="van den Berg H."/>
            <person name="Vega-Arreguin J.C."/>
            <person name="Wawra S."/>
            <person name="Young S.K."/>
            <person name="Zeng Q."/>
            <person name="Dieguez-Uribeondo J."/>
            <person name="Russ C."/>
            <person name="Tyler B.M."/>
            <person name="van West P."/>
        </authorList>
    </citation>
    <scope>NUCLEOTIDE SEQUENCE [LARGE SCALE GENOMIC DNA]</scope>
    <source>
        <strain evidence="5 6">CBS 223.65</strain>
    </source>
</reference>
<feature type="compositionally biased region" description="Low complexity" evidence="3">
    <location>
        <begin position="137"/>
        <end position="148"/>
    </location>
</feature>
<feature type="domain" description="RRM" evidence="4">
    <location>
        <begin position="54"/>
        <end position="131"/>
    </location>
</feature>
<evidence type="ECO:0000259" key="4">
    <source>
        <dbReference type="PROSITE" id="PS50102"/>
    </source>
</evidence>
<dbReference type="VEuPathDB" id="FungiDB:SPRG_03020"/>
<dbReference type="SUPFAM" id="SSF54928">
    <property type="entry name" value="RNA-binding domain, RBD"/>
    <property type="match status" value="2"/>
</dbReference>
<feature type="region of interest" description="Disordered" evidence="3">
    <location>
        <begin position="1"/>
        <end position="27"/>
    </location>
</feature>
<dbReference type="Proteomes" id="UP000030745">
    <property type="component" value="Unassembled WGS sequence"/>
</dbReference>
<sequence>MMQHAEAAHLAPMSDHGSPSGAGKIRGYPKHRAAHAAAAAPYRTRESHQGGTGRRVYVGNLAWDVKTEILKNHMRISGDVEECEVKQEINGRSKGCGIVTFATHEMAMDAISRLSDTELLGRKIFVREDREEAKAQLAAQSAYAPAPATSSYDTAPTSYDAPPTSYTTAPVTSYDIPQTSYSHAPAPYAPPTSFAPPPQHGFAPNNPFAPASGGGTRVYVGNLSWSVKWQDLKDHMKQAGNVLHADVMLEPTGRSKGCGIVEYDSPEAAQRAIQMLTDTKLDNRPIFVREDREPRPGHRGPPMARGGPPPFGARPGAGHHSHPPMCTVYIGNLPFDAMWQDVKDVARSAATVDHVEVIQGPDGRSKGYALVRTPTPEDAQIIIGKLHDTEFRGRFLEVRLERVR</sequence>
<dbReference type="GO" id="GO:0005634">
    <property type="term" value="C:nucleus"/>
    <property type="evidence" value="ECO:0007669"/>
    <property type="project" value="TreeGrafter"/>
</dbReference>
<evidence type="ECO:0000313" key="5">
    <source>
        <dbReference type="EMBL" id="KDO32545.1"/>
    </source>
</evidence>
<feature type="domain" description="RRM" evidence="4">
    <location>
        <begin position="216"/>
        <end position="293"/>
    </location>
</feature>
<dbReference type="PROSITE" id="PS50102">
    <property type="entry name" value="RRM"/>
    <property type="match status" value="3"/>
</dbReference>
<accession>A0A067CTH1</accession>
<dbReference type="CDD" id="cd00590">
    <property type="entry name" value="RRM_SF"/>
    <property type="match status" value="3"/>
</dbReference>
<dbReference type="OMA" id="TNAADAW"/>
<dbReference type="KEGG" id="spar:SPRG_03020"/>
<dbReference type="Gene3D" id="3.30.70.330">
    <property type="match status" value="3"/>
</dbReference>
<evidence type="ECO:0000256" key="3">
    <source>
        <dbReference type="SAM" id="MobiDB-lite"/>
    </source>
</evidence>
<dbReference type="InterPro" id="IPR000504">
    <property type="entry name" value="RRM_dom"/>
</dbReference>
<dbReference type="SMART" id="SM00360">
    <property type="entry name" value="RRM"/>
    <property type="match status" value="3"/>
</dbReference>
<dbReference type="PANTHER" id="PTHR23003:SF3">
    <property type="entry name" value="FI21236P1-RELATED"/>
    <property type="match status" value="1"/>
</dbReference>
<organism evidence="5 6">
    <name type="scientific">Saprolegnia parasitica (strain CBS 223.65)</name>
    <dbReference type="NCBI Taxonomy" id="695850"/>
    <lineage>
        <taxon>Eukaryota</taxon>
        <taxon>Sar</taxon>
        <taxon>Stramenopiles</taxon>
        <taxon>Oomycota</taxon>
        <taxon>Saprolegniomycetes</taxon>
        <taxon>Saprolegniales</taxon>
        <taxon>Saprolegniaceae</taxon>
        <taxon>Saprolegnia</taxon>
    </lineage>
</organism>
<dbReference type="EMBL" id="KK583195">
    <property type="protein sequence ID" value="KDO32545.1"/>
    <property type="molecule type" value="Genomic_DNA"/>
</dbReference>
<dbReference type="STRING" id="695850.A0A067CTH1"/>
<keyword evidence="1 2" id="KW-0694">RNA-binding</keyword>
<dbReference type="GO" id="GO:0003729">
    <property type="term" value="F:mRNA binding"/>
    <property type="evidence" value="ECO:0007669"/>
    <property type="project" value="TreeGrafter"/>
</dbReference>
<evidence type="ECO:0000256" key="1">
    <source>
        <dbReference type="ARBA" id="ARBA00022884"/>
    </source>
</evidence>
<protein>
    <recommendedName>
        <fullName evidence="4">RRM domain-containing protein</fullName>
    </recommendedName>
</protein>